<dbReference type="PANTHER" id="PTHR24198">
    <property type="entry name" value="ANKYRIN REPEAT AND PROTEIN KINASE DOMAIN-CONTAINING PROTEIN"/>
    <property type="match status" value="1"/>
</dbReference>
<keyword evidence="6" id="KW-1185">Reference proteome</keyword>
<protein>
    <recommendedName>
        <fullName evidence="7">Ankyrin repeat protein</fullName>
    </recommendedName>
</protein>
<dbReference type="InterPro" id="IPR002110">
    <property type="entry name" value="Ankyrin_rpt"/>
</dbReference>
<feature type="region of interest" description="Disordered" evidence="4">
    <location>
        <begin position="396"/>
        <end position="422"/>
    </location>
</feature>
<dbReference type="Proteomes" id="UP001470230">
    <property type="component" value="Unassembled WGS sequence"/>
</dbReference>
<feature type="repeat" description="ANK" evidence="3">
    <location>
        <begin position="324"/>
        <end position="356"/>
    </location>
</feature>
<dbReference type="SMART" id="SM00248">
    <property type="entry name" value="ANK"/>
    <property type="match status" value="8"/>
</dbReference>
<proteinExistence type="predicted"/>
<dbReference type="PROSITE" id="PS50297">
    <property type="entry name" value="ANK_REP_REGION"/>
    <property type="match status" value="3"/>
</dbReference>
<feature type="repeat" description="ANK" evidence="3">
    <location>
        <begin position="157"/>
        <end position="184"/>
    </location>
</feature>
<dbReference type="Pfam" id="PF12796">
    <property type="entry name" value="Ank_2"/>
    <property type="match status" value="2"/>
</dbReference>
<evidence type="ECO:0000313" key="5">
    <source>
        <dbReference type="EMBL" id="KAK8870427.1"/>
    </source>
</evidence>
<gene>
    <name evidence="5" type="ORF">M9Y10_008309</name>
</gene>
<evidence type="ECO:0000256" key="4">
    <source>
        <dbReference type="SAM" id="MobiDB-lite"/>
    </source>
</evidence>
<evidence type="ECO:0000313" key="6">
    <source>
        <dbReference type="Proteomes" id="UP001470230"/>
    </source>
</evidence>
<dbReference type="Gene3D" id="1.25.40.20">
    <property type="entry name" value="Ankyrin repeat-containing domain"/>
    <property type="match status" value="2"/>
</dbReference>
<accession>A0ABR2IZK1</accession>
<organism evidence="5 6">
    <name type="scientific">Tritrichomonas musculus</name>
    <dbReference type="NCBI Taxonomy" id="1915356"/>
    <lineage>
        <taxon>Eukaryota</taxon>
        <taxon>Metamonada</taxon>
        <taxon>Parabasalia</taxon>
        <taxon>Tritrichomonadida</taxon>
        <taxon>Tritrichomonadidae</taxon>
        <taxon>Tritrichomonas</taxon>
    </lineage>
</organism>
<dbReference type="InterPro" id="IPR036770">
    <property type="entry name" value="Ankyrin_rpt-contain_sf"/>
</dbReference>
<name>A0ABR2IZK1_9EUKA</name>
<comment type="caution">
    <text evidence="5">The sequence shown here is derived from an EMBL/GenBank/DDBJ whole genome shotgun (WGS) entry which is preliminary data.</text>
</comment>
<dbReference type="SUPFAM" id="SSF48403">
    <property type="entry name" value="Ankyrin repeat"/>
    <property type="match status" value="1"/>
</dbReference>
<keyword evidence="1" id="KW-0677">Repeat</keyword>
<evidence type="ECO:0000256" key="1">
    <source>
        <dbReference type="ARBA" id="ARBA00022737"/>
    </source>
</evidence>
<feature type="repeat" description="ANK" evidence="3">
    <location>
        <begin position="292"/>
        <end position="314"/>
    </location>
</feature>
<dbReference type="EMBL" id="JAPFFF010000014">
    <property type="protein sequence ID" value="KAK8870427.1"/>
    <property type="molecule type" value="Genomic_DNA"/>
</dbReference>
<evidence type="ECO:0008006" key="7">
    <source>
        <dbReference type="Google" id="ProtNLM"/>
    </source>
</evidence>
<reference evidence="5 6" key="1">
    <citation type="submission" date="2024-04" db="EMBL/GenBank/DDBJ databases">
        <title>Tritrichomonas musculus Genome.</title>
        <authorList>
            <person name="Alves-Ferreira E."/>
            <person name="Grigg M."/>
            <person name="Lorenzi H."/>
            <person name="Galac M."/>
        </authorList>
    </citation>
    <scope>NUCLEOTIDE SEQUENCE [LARGE SCALE GENOMIC DNA]</scope>
    <source>
        <strain evidence="5 6">EAF2021</strain>
    </source>
</reference>
<evidence type="ECO:0000256" key="3">
    <source>
        <dbReference type="PROSITE-ProRule" id="PRU00023"/>
    </source>
</evidence>
<dbReference type="PANTHER" id="PTHR24198:SF165">
    <property type="entry name" value="ANKYRIN REPEAT-CONTAINING PROTEIN-RELATED"/>
    <property type="match status" value="1"/>
</dbReference>
<sequence>MTQVINYIEPTNNITEFLKVTLINDKVKHMKEFIQSSTEVDFKFEPTTTDLPEEIQYQCPMISAAIYYNAVKCFDFIAESGAKLTATDSWHTGIIHQACRCGRVNILSNPHCEELDFGVPDWRGRHPIHYAAEFDQLECLKFLVETKNVNINAQDKFGMTPLHVACEKGNVDILNYLLDHNAEILTDCLGRNPVEVATAKSHIEVLQAISSKNSSLLTTKNPQNRNLAHYAALSEFDEGIKFLSAIPEIDFNQIDSFGMAPIHYAAEHDAITSISQILSINGINKYIDQQPDGNDPLHVAAFYGSEEAFSLLINPDDKDATNKIKQTALHIAAENGHIKSIQELMNLGLDPNAIDNNGRSPREAAHGCYMNNIMDSLNGKKQMLGDLCEPEPYPKTRQEIQQEQADASARQQQEQNTGCIIS</sequence>
<evidence type="ECO:0000256" key="2">
    <source>
        <dbReference type="ARBA" id="ARBA00023043"/>
    </source>
</evidence>
<dbReference type="PROSITE" id="PS50088">
    <property type="entry name" value="ANK_REPEAT"/>
    <property type="match status" value="3"/>
</dbReference>
<feature type="compositionally biased region" description="Polar residues" evidence="4">
    <location>
        <begin position="401"/>
        <end position="422"/>
    </location>
</feature>
<keyword evidence="2 3" id="KW-0040">ANK repeat</keyword>